<evidence type="ECO:0000313" key="1">
    <source>
        <dbReference type="EMBL" id="TNN21787.1"/>
    </source>
</evidence>
<keyword evidence="2" id="KW-1185">Reference proteome</keyword>
<sequence length="9" mass="1077">MPVCHHIQL</sequence>
<organism evidence="1 2">
    <name type="scientific">Liparis tanakae</name>
    <name type="common">Tanaka's snailfish</name>
    <dbReference type="NCBI Taxonomy" id="230148"/>
    <lineage>
        <taxon>Eukaryota</taxon>
        <taxon>Metazoa</taxon>
        <taxon>Chordata</taxon>
        <taxon>Craniata</taxon>
        <taxon>Vertebrata</taxon>
        <taxon>Euteleostomi</taxon>
        <taxon>Actinopterygii</taxon>
        <taxon>Neopterygii</taxon>
        <taxon>Teleostei</taxon>
        <taxon>Neoteleostei</taxon>
        <taxon>Acanthomorphata</taxon>
        <taxon>Eupercaria</taxon>
        <taxon>Perciformes</taxon>
        <taxon>Cottioidei</taxon>
        <taxon>Cottales</taxon>
        <taxon>Liparidae</taxon>
        <taxon>Liparis</taxon>
    </lineage>
</organism>
<evidence type="ECO:0000313" key="2">
    <source>
        <dbReference type="Proteomes" id="UP000314294"/>
    </source>
</evidence>
<proteinExistence type="predicted"/>
<name>A0A4Z2DZC5_9TELE</name>
<gene>
    <name evidence="1" type="ORF">EYF80_068101</name>
</gene>
<dbReference type="Proteomes" id="UP000314294">
    <property type="component" value="Unassembled WGS sequence"/>
</dbReference>
<reference evidence="1 2" key="1">
    <citation type="submission" date="2019-03" db="EMBL/GenBank/DDBJ databases">
        <title>First draft genome of Liparis tanakae, snailfish: a comprehensive survey of snailfish specific genes.</title>
        <authorList>
            <person name="Kim W."/>
            <person name="Song I."/>
            <person name="Jeong J.-H."/>
            <person name="Kim D."/>
            <person name="Kim S."/>
            <person name="Ryu S."/>
            <person name="Song J.Y."/>
            <person name="Lee S.K."/>
        </authorList>
    </citation>
    <scope>NUCLEOTIDE SEQUENCE [LARGE SCALE GENOMIC DNA]</scope>
    <source>
        <tissue evidence="1">Muscle</tissue>
    </source>
</reference>
<protein>
    <submittedName>
        <fullName evidence="1">Uncharacterized protein</fullName>
    </submittedName>
</protein>
<comment type="caution">
    <text evidence="1">The sequence shown here is derived from an EMBL/GenBank/DDBJ whole genome shotgun (WGS) entry which is preliminary data.</text>
</comment>
<accession>A0A4Z2DZC5</accession>
<dbReference type="EMBL" id="SRLO01025866">
    <property type="protein sequence ID" value="TNN21787.1"/>
    <property type="molecule type" value="Genomic_DNA"/>
</dbReference>